<comment type="similarity">
    <text evidence="2">Belongs to the NAD(P)-dependent epimerase/dehydratase family. Dihydroflavonol-4-reductase subfamily.</text>
</comment>
<name>A0A9Q0BCY1_9HYPO</name>
<dbReference type="Gene3D" id="3.40.50.720">
    <property type="entry name" value="NAD(P)-binding Rossmann-like Domain"/>
    <property type="match status" value="1"/>
</dbReference>
<dbReference type="RefSeq" id="XP_051361102.1">
    <property type="nucleotide sequence ID" value="XM_051507740.1"/>
</dbReference>
<keyword evidence="5" id="KW-1185">Reference proteome</keyword>
<gene>
    <name evidence="4" type="ORF">J7T54_003025</name>
</gene>
<dbReference type="OrthoDB" id="2735536at2759"/>
<dbReference type="GO" id="GO:0016616">
    <property type="term" value="F:oxidoreductase activity, acting on the CH-OH group of donors, NAD or NADP as acceptor"/>
    <property type="evidence" value="ECO:0007669"/>
    <property type="project" value="TreeGrafter"/>
</dbReference>
<dbReference type="EMBL" id="JAGIXG020000035">
    <property type="protein sequence ID" value="KAI6780246.1"/>
    <property type="molecule type" value="Genomic_DNA"/>
</dbReference>
<keyword evidence="1" id="KW-0560">Oxidoreductase</keyword>
<comment type="caution">
    <text evidence="4">The sequence shown here is derived from an EMBL/GenBank/DDBJ whole genome shotgun (WGS) entry which is preliminary data.</text>
</comment>
<evidence type="ECO:0000259" key="3">
    <source>
        <dbReference type="Pfam" id="PF01370"/>
    </source>
</evidence>
<reference evidence="4" key="1">
    <citation type="journal article" date="2021" name="J Fungi (Basel)">
        <title>Genomic and Metabolomic Analyses of the Marine Fungus Emericellopsis cladophorae: Insights into Saltwater Adaptability Mechanisms and Its Biosynthetic Potential.</title>
        <authorList>
            <person name="Goncalves M.F.M."/>
            <person name="Hilario S."/>
            <person name="Van de Peer Y."/>
            <person name="Esteves A.C."/>
            <person name="Alves A."/>
        </authorList>
    </citation>
    <scope>NUCLEOTIDE SEQUENCE</scope>
    <source>
        <strain evidence="4">MUM 19.33</strain>
    </source>
</reference>
<organism evidence="4 5">
    <name type="scientific">Emericellopsis cladophorae</name>
    <dbReference type="NCBI Taxonomy" id="2686198"/>
    <lineage>
        <taxon>Eukaryota</taxon>
        <taxon>Fungi</taxon>
        <taxon>Dikarya</taxon>
        <taxon>Ascomycota</taxon>
        <taxon>Pezizomycotina</taxon>
        <taxon>Sordariomycetes</taxon>
        <taxon>Hypocreomycetidae</taxon>
        <taxon>Hypocreales</taxon>
        <taxon>Bionectriaceae</taxon>
        <taxon>Emericellopsis</taxon>
    </lineage>
</organism>
<dbReference type="GeneID" id="75829531"/>
<dbReference type="InterPro" id="IPR050425">
    <property type="entry name" value="NAD(P)_dehydrat-like"/>
</dbReference>
<reference evidence="4" key="2">
    <citation type="submission" date="2022-07" db="EMBL/GenBank/DDBJ databases">
        <authorList>
            <person name="Goncalves M.F.M."/>
            <person name="Hilario S."/>
            <person name="Van De Peer Y."/>
            <person name="Esteves A.C."/>
            <person name="Alves A."/>
        </authorList>
    </citation>
    <scope>NUCLEOTIDE SEQUENCE</scope>
    <source>
        <strain evidence="4">MUM 19.33</strain>
    </source>
</reference>
<sequence length="358" mass="38998">MTVRHSTPAAGEGALAWPCRVLVTGGNGFIAQHTIAVLLEEGYHVVTTVRSEEKVDAVRKTHNGHGDLTIVVVGDITSADAYLAGLQNETIHAILHLAAPFTYATQSFETDLMIPSVQGAEAALHLAEQLGVKRVVQTNSFACIYDASLGPRPDKIYSAKDWAPLTYDDGVRAKDAPTAYRASKVAAERAAWDFMKQSRCFDLVSLCPGMVFGPWLDAPTTVKSINTSNMLVYNVVSLPEEESVPPTKAPVWVHVRDVARAHVQALRIPEAGGKRFLLATNVYCNQEIADVAREVIPPAMRKGRVPVGQLGKREHRTHFGIDVQETLGILGLQWTDLGTCLRELVPQLYAIQDEGSKV</sequence>
<protein>
    <submittedName>
        <fullName evidence="4">Uncharacterized oxidoreductase</fullName>
    </submittedName>
</protein>
<dbReference type="InterPro" id="IPR001509">
    <property type="entry name" value="Epimerase_deHydtase"/>
</dbReference>
<evidence type="ECO:0000313" key="5">
    <source>
        <dbReference type="Proteomes" id="UP001055219"/>
    </source>
</evidence>
<evidence type="ECO:0000256" key="1">
    <source>
        <dbReference type="ARBA" id="ARBA00023002"/>
    </source>
</evidence>
<dbReference type="AlphaFoldDB" id="A0A9Q0BCY1"/>
<evidence type="ECO:0000256" key="2">
    <source>
        <dbReference type="ARBA" id="ARBA00023445"/>
    </source>
</evidence>
<dbReference type="PANTHER" id="PTHR10366:SF564">
    <property type="entry name" value="STEROL-4-ALPHA-CARBOXYLATE 3-DEHYDROGENASE, DECARBOXYLATING"/>
    <property type="match status" value="1"/>
</dbReference>
<accession>A0A9Q0BCY1</accession>
<proteinExistence type="inferred from homology"/>
<dbReference type="Proteomes" id="UP001055219">
    <property type="component" value="Unassembled WGS sequence"/>
</dbReference>
<feature type="domain" description="NAD-dependent epimerase/dehydratase" evidence="3">
    <location>
        <begin position="21"/>
        <end position="274"/>
    </location>
</feature>
<dbReference type="PANTHER" id="PTHR10366">
    <property type="entry name" value="NAD DEPENDENT EPIMERASE/DEHYDRATASE"/>
    <property type="match status" value="1"/>
</dbReference>
<evidence type="ECO:0000313" key="4">
    <source>
        <dbReference type="EMBL" id="KAI6780246.1"/>
    </source>
</evidence>
<dbReference type="InterPro" id="IPR036291">
    <property type="entry name" value="NAD(P)-bd_dom_sf"/>
</dbReference>
<dbReference type="SUPFAM" id="SSF51735">
    <property type="entry name" value="NAD(P)-binding Rossmann-fold domains"/>
    <property type="match status" value="1"/>
</dbReference>
<dbReference type="Pfam" id="PF01370">
    <property type="entry name" value="Epimerase"/>
    <property type="match status" value="1"/>
</dbReference>